<dbReference type="AlphaFoldDB" id="A1AUU5"/>
<gene>
    <name evidence="6" type="ordered locus">Ppro_3523</name>
</gene>
<keyword evidence="7" id="KW-1185">Reference proteome</keyword>
<feature type="transmembrane region" description="Helical" evidence="5">
    <location>
        <begin position="256"/>
        <end position="277"/>
    </location>
</feature>
<feature type="transmembrane region" description="Helical" evidence="5">
    <location>
        <begin position="6"/>
        <end position="27"/>
    </location>
</feature>
<dbReference type="InterPro" id="IPR052561">
    <property type="entry name" value="ComplexI_Subunit1"/>
</dbReference>
<protein>
    <submittedName>
        <fullName evidence="6">NADH dehydrogenase subunit H</fullName>
        <ecNumber evidence="6">1.6.5.3</ecNumber>
    </submittedName>
</protein>
<dbReference type="GO" id="GO:0005886">
    <property type="term" value="C:plasma membrane"/>
    <property type="evidence" value="ECO:0007669"/>
    <property type="project" value="TreeGrafter"/>
</dbReference>
<dbReference type="RefSeq" id="WP_011737330.1">
    <property type="nucleotide sequence ID" value="NC_008609.1"/>
</dbReference>
<evidence type="ECO:0000313" key="6">
    <source>
        <dbReference type="EMBL" id="ABL01116.1"/>
    </source>
</evidence>
<dbReference type="Proteomes" id="UP000006732">
    <property type="component" value="Chromosome"/>
</dbReference>
<dbReference type="InterPro" id="IPR001694">
    <property type="entry name" value="NADH_UbQ_OxRdtase_su1/FPO"/>
</dbReference>
<feature type="transmembrane region" description="Helical" evidence="5">
    <location>
        <begin position="174"/>
        <end position="192"/>
    </location>
</feature>
<evidence type="ECO:0000256" key="2">
    <source>
        <dbReference type="ARBA" id="ARBA00022692"/>
    </source>
</evidence>
<dbReference type="KEGG" id="ppd:Ppro_3523"/>
<accession>A1AUU5</accession>
<reference evidence="6 7" key="1">
    <citation type="submission" date="2006-10" db="EMBL/GenBank/DDBJ databases">
        <title>Complete sequence of chromosome of Pelobacter propionicus DSM 2379.</title>
        <authorList>
            <consortium name="US DOE Joint Genome Institute"/>
            <person name="Copeland A."/>
            <person name="Lucas S."/>
            <person name="Lapidus A."/>
            <person name="Barry K."/>
            <person name="Detter J.C."/>
            <person name="Glavina del Rio T."/>
            <person name="Hammon N."/>
            <person name="Israni S."/>
            <person name="Dalin E."/>
            <person name="Tice H."/>
            <person name="Pitluck S."/>
            <person name="Saunders E."/>
            <person name="Brettin T."/>
            <person name="Bruce D."/>
            <person name="Han C."/>
            <person name="Tapia R."/>
            <person name="Schmutz J."/>
            <person name="Larimer F."/>
            <person name="Land M."/>
            <person name="Hauser L."/>
            <person name="Kyrpides N."/>
            <person name="Kim E."/>
            <person name="Lovley D."/>
            <person name="Richardson P."/>
        </authorList>
    </citation>
    <scope>NUCLEOTIDE SEQUENCE [LARGE SCALE GENOMIC DNA]</scope>
    <source>
        <strain evidence="7">DSM 2379 / NBRC 103807 / OttBd1</strain>
    </source>
</reference>
<keyword evidence="6" id="KW-0560">Oxidoreductase</keyword>
<dbReference type="eggNOG" id="COG1005">
    <property type="taxonomic scope" value="Bacteria"/>
</dbReference>
<feature type="transmembrane region" description="Helical" evidence="5">
    <location>
        <begin position="289"/>
        <end position="311"/>
    </location>
</feature>
<dbReference type="PANTHER" id="PTHR43359">
    <property type="entry name" value="FORMATE HYDROGENLYASE SUBUNIT 4"/>
    <property type="match status" value="1"/>
</dbReference>
<keyword evidence="2 5" id="KW-0812">Transmembrane</keyword>
<feature type="transmembrane region" description="Helical" evidence="5">
    <location>
        <begin position="222"/>
        <end position="244"/>
    </location>
</feature>
<dbReference type="Pfam" id="PF00146">
    <property type="entry name" value="NADHdh"/>
    <property type="match status" value="1"/>
</dbReference>
<dbReference type="HOGENOM" id="CLU_015134_0_1_7"/>
<keyword evidence="4 5" id="KW-0472">Membrane</keyword>
<feature type="transmembrane region" description="Helical" evidence="5">
    <location>
        <begin position="144"/>
        <end position="168"/>
    </location>
</feature>
<comment type="subcellular location">
    <subcellularLocation>
        <location evidence="1">Membrane</location>
        <topology evidence="1">Multi-pass membrane protein</topology>
    </subcellularLocation>
</comment>
<organism evidence="6 7">
    <name type="scientific">Pelobacter propionicus (strain DSM 2379 / NBRC 103807 / OttBd1)</name>
    <dbReference type="NCBI Taxonomy" id="338966"/>
    <lineage>
        <taxon>Bacteria</taxon>
        <taxon>Pseudomonadati</taxon>
        <taxon>Thermodesulfobacteriota</taxon>
        <taxon>Desulfuromonadia</taxon>
        <taxon>Desulfuromonadales</taxon>
        <taxon>Desulfuromonadaceae</taxon>
        <taxon>Pelobacter</taxon>
    </lineage>
</organism>
<dbReference type="PANTHER" id="PTHR43359:SF1">
    <property type="entry name" value="FORMATE HYDROGENLYASE SUBUNIT 4-RELATED"/>
    <property type="match status" value="1"/>
</dbReference>
<evidence type="ECO:0000256" key="5">
    <source>
        <dbReference type="SAM" id="Phobius"/>
    </source>
</evidence>
<feature type="transmembrane region" description="Helical" evidence="5">
    <location>
        <begin position="102"/>
        <end position="124"/>
    </location>
</feature>
<evidence type="ECO:0000256" key="1">
    <source>
        <dbReference type="ARBA" id="ARBA00004141"/>
    </source>
</evidence>
<dbReference type="OrthoDB" id="9803734at2"/>
<keyword evidence="3 5" id="KW-1133">Transmembrane helix</keyword>
<feature type="transmembrane region" description="Helical" evidence="5">
    <location>
        <begin position="71"/>
        <end position="90"/>
    </location>
</feature>
<evidence type="ECO:0000256" key="3">
    <source>
        <dbReference type="ARBA" id="ARBA00022989"/>
    </source>
</evidence>
<evidence type="ECO:0000256" key="4">
    <source>
        <dbReference type="ARBA" id="ARBA00023136"/>
    </source>
</evidence>
<name>A1AUU5_PELPD</name>
<proteinExistence type="predicted"/>
<dbReference type="EC" id="1.6.5.3" evidence="6"/>
<dbReference type="EMBL" id="CP000482">
    <property type="protein sequence ID" value="ABL01116.1"/>
    <property type="molecule type" value="Genomic_DNA"/>
</dbReference>
<dbReference type="GO" id="GO:0016491">
    <property type="term" value="F:oxidoreductase activity"/>
    <property type="evidence" value="ECO:0007669"/>
    <property type="project" value="UniProtKB-KW"/>
</dbReference>
<evidence type="ECO:0000313" key="7">
    <source>
        <dbReference type="Proteomes" id="UP000006732"/>
    </source>
</evidence>
<sequence>MTQALFNLLIFPGFLFLSLAGMVAEFCDRKLYARMQNRQGPPWFQPFADFIKLSSKEDIIPEEADPFMFRLMPLVALAASVCAILYIPIWGRGALLSFEGDLVIVVYLLTIPTMTFFLAGWYSASLYSMIGAVRSLTQLLAYEVPLYLALLAPACLADSWSLAGMAAYYGAHPWRWLLNLIGFGVGLVVMLGKLEKVPFDTPEAETEIVAGAFTEYSGRLLALFRMAISIEMIVLASLLAAVFLPFGLGLGPLAGFLLYLLKIALIIAMTSFLRTIFARFRIDQMVDFCWRYVASAAMLQLVIVIIAKGVLPQ</sequence>
<dbReference type="STRING" id="338966.Ppro_3523"/>